<feature type="signal peptide" evidence="1">
    <location>
        <begin position="1"/>
        <end position="26"/>
    </location>
</feature>
<keyword evidence="1" id="KW-0732">Signal</keyword>
<feature type="chain" id="PRO_5012687953" description="Lipoprotein" evidence="1">
    <location>
        <begin position="27"/>
        <end position="122"/>
    </location>
</feature>
<accession>A0A1X1YYY1</accession>
<sequence length="122" mass="12722">MKTFRIAALATLVAGAGLGLAGPAHADLNDGTYTMTITASDQFQVGSTQTWNVGSCGPDCRHVDVVGGDTPYDFHLIGGSWSAGQPPSAQAYGFTTSIDNGSLAGSFDFEDGAHYNYQLKKN</sequence>
<dbReference type="EMBL" id="LQPI01000074">
    <property type="protein sequence ID" value="ORW16307.1"/>
    <property type="molecule type" value="Genomic_DNA"/>
</dbReference>
<reference evidence="2 3" key="1">
    <citation type="submission" date="2016-01" db="EMBL/GenBank/DDBJ databases">
        <title>The new phylogeny of the genus Mycobacterium.</title>
        <authorList>
            <person name="Tarcisio F."/>
            <person name="Conor M."/>
            <person name="Antonella G."/>
            <person name="Elisabetta G."/>
            <person name="Giulia F.S."/>
            <person name="Sara T."/>
            <person name="Anna F."/>
            <person name="Clotilde B."/>
            <person name="Roberto B."/>
            <person name="Veronica D.S."/>
            <person name="Fabio R."/>
            <person name="Monica P."/>
            <person name="Olivier J."/>
            <person name="Enrico T."/>
            <person name="Nicola S."/>
        </authorList>
    </citation>
    <scope>NUCLEOTIDE SEQUENCE [LARGE SCALE GENOMIC DNA]</scope>
    <source>
        <strain evidence="2 3">DSM 44164</strain>
    </source>
</reference>
<keyword evidence="3" id="KW-1185">Reference proteome</keyword>
<gene>
    <name evidence="2" type="ORF">AWC18_18820</name>
</gene>
<evidence type="ECO:0000256" key="1">
    <source>
        <dbReference type="SAM" id="SignalP"/>
    </source>
</evidence>
<protein>
    <recommendedName>
        <fullName evidence="4">Lipoprotein</fullName>
    </recommendedName>
</protein>
<comment type="caution">
    <text evidence="2">The sequence shown here is derived from an EMBL/GenBank/DDBJ whole genome shotgun (WGS) entry which is preliminary data.</text>
</comment>
<dbReference type="AlphaFoldDB" id="A0A1X1YYY1"/>
<organism evidence="2 3">
    <name type="scientific">Mycolicibacter nonchromogenicus</name>
    <name type="common">Mycobacterium nonchromogenicum</name>
    <dbReference type="NCBI Taxonomy" id="1782"/>
    <lineage>
        <taxon>Bacteria</taxon>
        <taxon>Bacillati</taxon>
        <taxon>Actinomycetota</taxon>
        <taxon>Actinomycetes</taxon>
        <taxon>Mycobacteriales</taxon>
        <taxon>Mycobacteriaceae</taxon>
        <taxon>Mycolicibacter</taxon>
    </lineage>
</organism>
<dbReference type="RefSeq" id="WP_085139720.1">
    <property type="nucleotide sequence ID" value="NZ_LQPI01000074.1"/>
</dbReference>
<dbReference type="Proteomes" id="UP000193108">
    <property type="component" value="Unassembled WGS sequence"/>
</dbReference>
<proteinExistence type="predicted"/>
<name>A0A1X1YYY1_MYCNO</name>
<evidence type="ECO:0000313" key="3">
    <source>
        <dbReference type="Proteomes" id="UP000193108"/>
    </source>
</evidence>
<dbReference type="STRING" id="1782.AWC18_18820"/>
<evidence type="ECO:0008006" key="4">
    <source>
        <dbReference type="Google" id="ProtNLM"/>
    </source>
</evidence>
<evidence type="ECO:0000313" key="2">
    <source>
        <dbReference type="EMBL" id="ORW16307.1"/>
    </source>
</evidence>